<proteinExistence type="predicted"/>
<evidence type="ECO:0000313" key="1">
    <source>
        <dbReference type="EMBL" id="VFS15004.1"/>
    </source>
</evidence>
<protein>
    <submittedName>
        <fullName evidence="1">YD repeat (Two copies)</fullName>
    </submittedName>
</protein>
<name>A0A484WUH4_9ENTR</name>
<dbReference type="InterPro" id="IPR050708">
    <property type="entry name" value="T6SS_VgrG/RHS"/>
</dbReference>
<sequence length="449" mass="48878">MSTSPFSRTPSVAVLDNRGLTVRDIAYHRHPDTPDVTDERITRHQFGSRSFLAQSADPRLHEAGRVNFTYLTDLTGTVLRTRGADNGTTVALSDAAGRPFIAVSNIRTADDGTEDRRQAVTRTWQYEDAAMPGRPLCITEQVTGDAVRITERFVWAGNRDAEKALNLAGACVSHYDTAGLMQTGSVALTGIPLAVTRRLLKDADNPDTVADWQDGDATAWDDLLDAESYTTLTTADATGAVLTTTDAEGHMQRVAYDVAGLLSGSWLTLKGGTEQVIVASLTYSAAGQKLREEHGNGVVTTYLYEPETQRLTGIKTERPAGHASGARVLQDLRYEYDPVGNVLSVRNDAEETRFWRNQKVVPENTYVYDSLYQLVSATGREMASAGQQGSSLPSATVPLPADGSAYTNYTRTYTYDEAGNLTQMRHSAPATNNSYKTDITVSERSNRAC</sequence>
<dbReference type="EMBL" id="CAADIW010000005">
    <property type="protein sequence ID" value="VFS15004.1"/>
    <property type="molecule type" value="Genomic_DNA"/>
</dbReference>
<dbReference type="Proteomes" id="UP000351155">
    <property type="component" value="Unassembled WGS sequence"/>
</dbReference>
<accession>A0A484WUH4</accession>
<dbReference type="PANTHER" id="PTHR32305">
    <property type="match status" value="1"/>
</dbReference>
<dbReference type="PANTHER" id="PTHR32305:SF15">
    <property type="entry name" value="PROTEIN RHSA-RELATED"/>
    <property type="match status" value="1"/>
</dbReference>
<dbReference type="AlphaFoldDB" id="A0A484WUH4"/>
<organism evidence="1 2">
    <name type="scientific">Enterobacter cancerogenus</name>
    <dbReference type="NCBI Taxonomy" id="69218"/>
    <lineage>
        <taxon>Bacteria</taxon>
        <taxon>Pseudomonadati</taxon>
        <taxon>Pseudomonadota</taxon>
        <taxon>Gammaproteobacteria</taxon>
        <taxon>Enterobacterales</taxon>
        <taxon>Enterobacteriaceae</taxon>
        <taxon>Enterobacter</taxon>
        <taxon>Enterobacter cloacae complex</taxon>
    </lineage>
</organism>
<evidence type="ECO:0000313" key="2">
    <source>
        <dbReference type="Proteomes" id="UP000351155"/>
    </source>
</evidence>
<gene>
    <name evidence="1" type="ORF">NCTC12126_01078</name>
</gene>
<reference evidence="1 2" key="1">
    <citation type="submission" date="2019-03" db="EMBL/GenBank/DDBJ databases">
        <authorList>
            <consortium name="Pathogen Informatics"/>
        </authorList>
    </citation>
    <scope>NUCLEOTIDE SEQUENCE [LARGE SCALE GENOMIC DNA]</scope>
    <source>
        <strain evidence="1 2">NCTC12126</strain>
    </source>
</reference>
<dbReference type="Gene3D" id="2.180.10.10">
    <property type="entry name" value="RHS repeat-associated core"/>
    <property type="match status" value="1"/>
</dbReference>